<gene>
    <name evidence="1" type="ORF">RPERSI_LOCUS2129</name>
</gene>
<keyword evidence="2" id="KW-1185">Reference proteome</keyword>
<sequence length="358" mass="41735">VNSPELKRKQQNFSPFQEHFNRSGSSDVVSFNSLSRDAVLVSPIPVIGHQYDCDYSDNEIRDYKDIAGFSTDAPQCQWNSFWQRIAVNYCHMRIDSRPKYYEHQEYLTENANQNRHERPQIQYVNLSALKEQAISEINGELAKKAIEGYKREIFSNIKEIREAKVAQRQSTKQLIAEINRLKSENERLRNNQNLTSSERQNRLQQNQQKLEQIQRIFDSKDTQQQPTNNNFPTSLVCVPVSSNTIDKEFEFVLVKSEALNSIRQDYSSFQEHFRKSSDNQAVSFLSFSGDTLIVPVPKVGEKMEENLINANGATRWLSTSGLGISYLHVRIDRRPKYYSHQEYLTETQQQQEIPPKNW</sequence>
<feature type="non-terminal residue" evidence="1">
    <location>
        <position position="1"/>
    </location>
</feature>
<comment type="caution">
    <text evidence="1">The sequence shown here is derived from an EMBL/GenBank/DDBJ whole genome shotgun (WGS) entry which is preliminary data.</text>
</comment>
<name>A0ACA9L6A7_9GLOM</name>
<organism evidence="1 2">
    <name type="scientific">Racocetra persica</name>
    <dbReference type="NCBI Taxonomy" id="160502"/>
    <lineage>
        <taxon>Eukaryota</taxon>
        <taxon>Fungi</taxon>
        <taxon>Fungi incertae sedis</taxon>
        <taxon>Mucoromycota</taxon>
        <taxon>Glomeromycotina</taxon>
        <taxon>Glomeromycetes</taxon>
        <taxon>Diversisporales</taxon>
        <taxon>Gigasporaceae</taxon>
        <taxon>Racocetra</taxon>
    </lineage>
</organism>
<reference evidence="1" key="1">
    <citation type="submission" date="2021-06" db="EMBL/GenBank/DDBJ databases">
        <authorList>
            <person name="Kallberg Y."/>
            <person name="Tangrot J."/>
            <person name="Rosling A."/>
        </authorList>
    </citation>
    <scope>NUCLEOTIDE SEQUENCE</scope>
    <source>
        <strain evidence="1">MA461A</strain>
    </source>
</reference>
<dbReference type="EMBL" id="CAJVQC010002242">
    <property type="protein sequence ID" value="CAG8508056.1"/>
    <property type="molecule type" value="Genomic_DNA"/>
</dbReference>
<protein>
    <submittedName>
        <fullName evidence="1">22668_t:CDS:1</fullName>
    </submittedName>
</protein>
<dbReference type="Proteomes" id="UP000789920">
    <property type="component" value="Unassembled WGS sequence"/>
</dbReference>
<evidence type="ECO:0000313" key="1">
    <source>
        <dbReference type="EMBL" id="CAG8508056.1"/>
    </source>
</evidence>
<accession>A0ACA9L6A7</accession>
<evidence type="ECO:0000313" key="2">
    <source>
        <dbReference type="Proteomes" id="UP000789920"/>
    </source>
</evidence>
<proteinExistence type="predicted"/>